<dbReference type="PANTHER" id="PTHR21680:SF0">
    <property type="entry name" value="COILED-COIL DOMAIN-CONTAINING PROTEIN 124"/>
    <property type="match status" value="1"/>
</dbReference>
<evidence type="ECO:0000256" key="1">
    <source>
        <dbReference type="ARBA" id="ARBA00008296"/>
    </source>
</evidence>
<dbReference type="GO" id="GO:0003713">
    <property type="term" value="F:transcription coactivator activity"/>
    <property type="evidence" value="ECO:0007669"/>
    <property type="project" value="TreeGrafter"/>
</dbReference>
<keyword evidence="2" id="KW-0175">Coiled coil</keyword>
<dbReference type="InterPro" id="IPR054414">
    <property type="entry name" value="Ccdc124/Oxs1_C"/>
</dbReference>
<organism evidence="5 6">
    <name type="scientific">Babesia gibsoni</name>
    <dbReference type="NCBI Taxonomy" id="33632"/>
    <lineage>
        <taxon>Eukaryota</taxon>
        <taxon>Sar</taxon>
        <taxon>Alveolata</taxon>
        <taxon>Apicomplexa</taxon>
        <taxon>Aconoidasida</taxon>
        <taxon>Piroplasmida</taxon>
        <taxon>Babesiidae</taxon>
        <taxon>Babesia</taxon>
    </lineage>
</organism>
<proteinExistence type="inferred from homology"/>
<evidence type="ECO:0000256" key="2">
    <source>
        <dbReference type="ARBA" id="ARBA00023054"/>
    </source>
</evidence>
<accession>A0AAD8PDF0</accession>
<dbReference type="GO" id="GO:0006366">
    <property type="term" value="P:transcription by RNA polymerase II"/>
    <property type="evidence" value="ECO:0007669"/>
    <property type="project" value="TreeGrafter"/>
</dbReference>
<protein>
    <submittedName>
        <fullName evidence="5">Coiled-coil domain-containing protein 124/Oxs1 like protein</fullName>
    </submittedName>
</protein>
<evidence type="ECO:0000313" key="6">
    <source>
        <dbReference type="Proteomes" id="UP001230268"/>
    </source>
</evidence>
<feature type="compositionally biased region" description="Basic and acidic residues" evidence="3">
    <location>
        <begin position="12"/>
        <end position="70"/>
    </location>
</feature>
<dbReference type="InterPro" id="IPR010422">
    <property type="entry name" value="Ccdc124/Oxs1"/>
</dbReference>
<dbReference type="Proteomes" id="UP001230268">
    <property type="component" value="Unassembled WGS sequence"/>
</dbReference>
<dbReference type="PANTHER" id="PTHR21680">
    <property type="entry name" value="COILED-COIL DOMAIN-CONTAINING PROTEIN 124"/>
    <property type="match status" value="1"/>
</dbReference>
<evidence type="ECO:0000256" key="3">
    <source>
        <dbReference type="SAM" id="MobiDB-lite"/>
    </source>
</evidence>
<dbReference type="Pfam" id="PF06244">
    <property type="entry name" value="Ccdc124"/>
    <property type="match status" value="1"/>
</dbReference>
<gene>
    <name evidence="5" type="ORF">BgAZ_302170</name>
</gene>
<dbReference type="GO" id="GO:0005634">
    <property type="term" value="C:nucleus"/>
    <property type="evidence" value="ECO:0007669"/>
    <property type="project" value="TreeGrafter"/>
</dbReference>
<evidence type="ECO:0000259" key="4">
    <source>
        <dbReference type="Pfam" id="PF06244"/>
    </source>
</evidence>
<keyword evidence="6" id="KW-1185">Reference proteome</keyword>
<dbReference type="EMBL" id="JAVEPI010000003">
    <property type="protein sequence ID" value="KAK1442699.1"/>
    <property type="molecule type" value="Genomic_DNA"/>
</dbReference>
<dbReference type="AlphaFoldDB" id="A0AAD8PDF0"/>
<comment type="caution">
    <text evidence="5">The sequence shown here is derived from an EMBL/GenBank/DDBJ whole genome shotgun (WGS) entry which is preliminary data.</text>
</comment>
<reference evidence="5" key="1">
    <citation type="submission" date="2023-08" db="EMBL/GenBank/DDBJ databases">
        <title>Draft sequence of the Babesia gibsoni genome.</title>
        <authorList>
            <person name="Yamagishi J.Y."/>
            <person name="Xuan X.X."/>
        </authorList>
    </citation>
    <scope>NUCLEOTIDE SEQUENCE</scope>
    <source>
        <strain evidence="5">Azabu</strain>
    </source>
</reference>
<evidence type="ECO:0000313" key="5">
    <source>
        <dbReference type="EMBL" id="KAK1442699.1"/>
    </source>
</evidence>
<sequence length="223" mass="26183">MPRMNGMNSKAVEAKQRKKEQKEEQQRRKEQEALDKYWEDNDKLAKAKVERKLEAQRKQQEKLQRKQELRQLVEKEESELVSNKSSHKAAAVPKMTRAEILRMKLLQEEARAKEASQQEDNSYCDTSMVNMNHELLRERAELAEKNIDMVKASGLDEVLDALSIVPKTEASEKRLKVAYEAFAERMMVQLKEDYPNLKLSQYKDMIFKAWKKSPENPLLARNM</sequence>
<feature type="domain" description="Coiled-coil" evidence="4">
    <location>
        <begin position="144"/>
        <end position="218"/>
    </location>
</feature>
<name>A0AAD8PDF0_BABGI</name>
<comment type="similarity">
    <text evidence="1">Belongs to the CCDC124 family.</text>
</comment>
<feature type="region of interest" description="Disordered" evidence="3">
    <location>
        <begin position="1"/>
        <end position="70"/>
    </location>
</feature>